<feature type="region of interest" description="Disordered" evidence="1">
    <location>
        <begin position="374"/>
        <end position="396"/>
    </location>
</feature>
<dbReference type="Pfam" id="PF02625">
    <property type="entry name" value="XdhC_CoxI"/>
    <property type="match status" value="1"/>
</dbReference>
<protein>
    <submittedName>
        <fullName evidence="4">Xanthine dehydrogenase</fullName>
    </submittedName>
</protein>
<feature type="compositionally biased region" description="Low complexity" evidence="1">
    <location>
        <begin position="382"/>
        <end position="396"/>
    </location>
</feature>
<comment type="caution">
    <text evidence="4">The sequence shown here is derived from an EMBL/GenBank/DDBJ whole genome shotgun (WGS) entry which is preliminary data.</text>
</comment>
<evidence type="ECO:0000256" key="1">
    <source>
        <dbReference type="SAM" id="MobiDB-lite"/>
    </source>
</evidence>
<dbReference type="Pfam" id="PF13478">
    <property type="entry name" value="XdhC_C"/>
    <property type="match status" value="1"/>
</dbReference>
<dbReference type="InterPro" id="IPR052698">
    <property type="entry name" value="MoCofactor_Util/Proc"/>
</dbReference>
<dbReference type="PANTHER" id="PTHR30388">
    <property type="entry name" value="ALDEHYDE OXIDOREDUCTASE MOLYBDENUM COFACTOR ASSEMBLY PROTEIN"/>
    <property type="match status" value="1"/>
</dbReference>
<dbReference type="InterPro" id="IPR027051">
    <property type="entry name" value="XdhC_Rossmann_dom"/>
</dbReference>
<feature type="domain" description="XdhC Rossmann" evidence="3">
    <location>
        <begin position="216"/>
        <end position="357"/>
    </location>
</feature>
<accession>A0ABX0KGS3</accession>
<evidence type="ECO:0000259" key="2">
    <source>
        <dbReference type="Pfam" id="PF02625"/>
    </source>
</evidence>
<reference evidence="4 5" key="1">
    <citation type="journal article" date="2020" name="Int. J. Syst. Evol. Microbiol.">
        <title>Novel acetic acid bacteria from cider fermentations: Acetobacter conturbans sp. nov. and Acetobacter fallax sp. nov.</title>
        <authorList>
            <person name="Sombolestani A.S."/>
            <person name="Cleenwerck I."/>
            <person name="Cnockaert M."/>
            <person name="Borremans W."/>
            <person name="Wieme A.D."/>
            <person name="De Vuyst L."/>
            <person name="Vandamme P."/>
        </authorList>
    </citation>
    <scope>NUCLEOTIDE SEQUENCE [LARGE SCALE GENOMIC DNA]</scope>
    <source>
        <strain evidence="4 5">LMG 1637</strain>
    </source>
</reference>
<evidence type="ECO:0000313" key="4">
    <source>
        <dbReference type="EMBL" id="NHO34379.1"/>
    </source>
</evidence>
<evidence type="ECO:0000259" key="3">
    <source>
        <dbReference type="Pfam" id="PF13478"/>
    </source>
</evidence>
<organism evidence="4 5">
    <name type="scientific">Acetobacter fallax</name>
    <dbReference type="NCBI Taxonomy" id="1737473"/>
    <lineage>
        <taxon>Bacteria</taxon>
        <taxon>Pseudomonadati</taxon>
        <taxon>Pseudomonadota</taxon>
        <taxon>Alphaproteobacteria</taxon>
        <taxon>Acetobacterales</taxon>
        <taxon>Acetobacteraceae</taxon>
        <taxon>Acetobacter</taxon>
    </lineage>
</organism>
<dbReference type="InterPro" id="IPR003777">
    <property type="entry name" value="XdhC_CoxI"/>
</dbReference>
<keyword evidence="5" id="KW-1185">Reference proteome</keyword>
<dbReference type="Proteomes" id="UP000615326">
    <property type="component" value="Unassembled WGS sequence"/>
</dbReference>
<name>A0ABX0KGS3_9PROT</name>
<dbReference type="EMBL" id="WOSW01000082">
    <property type="protein sequence ID" value="NHO34379.1"/>
    <property type="molecule type" value="Genomic_DNA"/>
</dbReference>
<proteinExistence type="predicted"/>
<evidence type="ECO:0000313" key="5">
    <source>
        <dbReference type="Proteomes" id="UP000615326"/>
    </source>
</evidence>
<dbReference type="PANTHER" id="PTHR30388:SF4">
    <property type="entry name" value="MOLYBDENUM COFACTOR INSERTION CHAPERONE PAOD"/>
    <property type="match status" value="1"/>
</dbReference>
<feature type="domain" description="XdhC- CoxI" evidence="2">
    <location>
        <begin position="33"/>
        <end position="100"/>
    </location>
</feature>
<dbReference type="Gene3D" id="3.40.50.720">
    <property type="entry name" value="NAD(P)-binding Rossmann-like Domain"/>
    <property type="match status" value="1"/>
</dbReference>
<sequence>MLVPRMRSDTVTCMPDSALPGLPADPFHYALSWASEGQGVVMATVVGTSGSAPRPPGSTMVIGSGGRIEGSVSGGCVEGAVITVARDILAGAPPALLHYGGSDAGEWAVRLACGGTLTVFVEAIRTASYPLGTFSVELLKQVISGMGQRNAVTLIRALDGCSHAVVTGAQTEPQSDCVPLALMSKADELAEGECLQQDDANGQSWFLQSIPPPLRLIVTGAVHIAQTLTTMASAIGFETIIVDPRSSLATPERFRDASLITDWPDEALAALAIDSRTAVVTLTHDSKLDDPALSVAVQSPAFYIGALGSRRTHAARLKRLKNEGLAEHLLKKIRGPVGLPIGAIGAPEIAVSILADIIAVRRGSPLAVREEDWWSSVGGSGSSDASCSVGSGRDSL</sequence>
<gene>
    <name evidence="4" type="ORF">GOB84_18055</name>
</gene>